<organism evidence="2">
    <name type="scientific">marine sediment metagenome</name>
    <dbReference type="NCBI Taxonomy" id="412755"/>
    <lineage>
        <taxon>unclassified sequences</taxon>
        <taxon>metagenomes</taxon>
        <taxon>ecological metagenomes</taxon>
    </lineage>
</organism>
<evidence type="ECO:0000259" key="1">
    <source>
        <dbReference type="Pfam" id="PF13223"/>
    </source>
</evidence>
<dbReference type="InterPro" id="IPR025109">
    <property type="entry name" value="DUF4031"/>
</dbReference>
<name>A0A0F8W4C2_9ZZZZ</name>
<dbReference type="Pfam" id="PF13223">
    <property type="entry name" value="DUF4031"/>
    <property type="match status" value="1"/>
</dbReference>
<gene>
    <name evidence="2" type="ORF">LCGC14_3113560</name>
</gene>
<dbReference type="AlphaFoldDB" id="A0A0F8W4C2"/>
<comment type="caution">
    <text evidence="2">The sequence shown here is derived from an EMBL/GenBank/DDBJ whole genome shotgun (WGS) entry which is preliminary data.</text>
</comment>
<reference evidence="2" key="1">
    <citation type="journal article" date="2015" name="Nature">
        <title>Complex archaea that bridge the gap between prokaryotes and eukaryotes.</title>
        <authorList>
            <person name="Spang A."/>
            <person name="Saw J.H."/>
            <person name="Jorgensen S.L."/>
            <person name="Zaremba-Niedzwiedzka K."/>
            <person name="Martijn J."/>
            <person name="Lind A.E."/>
            <person name="van Eijk R."/>
            <person name="Schleper C."/>
            <person name="Guy L."/>
            <person name="Ettema T.J."/>
        </authorList>
    </citation>
    <scope>NUCLEOTIDE SEQUENCE</scope>
</reference>
<evidence type="ECO:0000313" key="2">
    <source>
        <dbReference type="EMBL" id="KKK51577.1"/>
    </source>
</evidence>
<sequence>MAVYVDSARLPYGRMVMCHMIADTSSELHAMTSKLGLSRRWCQHEGTRKEHYDVSLSKRVQAVGWGAQEIDNRELVQRLRRQP</sequence>
<proteinExistence type="predicted"/>
<feature type="domain" description="DUF4031" evidence="1">
    <location>
        <begin position="3"/>
        <end position="81"/>
    </location>
</feature>
<protein>
    <recommendedName>
        <fullName evidence="1">DUF4031 domain-containing protein</fullName>
    </recommendedName>
</protein>
<accession>A0A0F8W4C2</accession>
<dbReference type="EMBL" id="LAZR01067443">
    <property type="protein sequence ID" value="KKK51577.1"/>
    <property type="molecule type" value="Genomic_DNA"/>
</dbReference>